<reference evidence="4 5" key="1">
    <citation type="submission" date="2019-01" db="EMBL/GenBank/DDBJ databases">
        <authorList>
            <person name="Zhang S."/>
        </authorList>
    </citation>
    <scope>NUCLEOTIDE SEQUENCE [LARGE SCALE GENOMIC DNA]</scope>
    <source>
        <strain evidence="4 5">1626</strain>
    </source>
</reference>
<dbReference type="EMBL" id="SPUH01000001">
    <property type="protein sequence ID" value="TKS53806.1"/>
    <property type="molecule type" value="Genomic_DNA"/>
</dbReference>
<dbReference type="PANTHER" id="PTHR43798">
    <property type="entry name" value="MONOACYLGLYCEROL LIPASE"/>
    <property type="match status" value="1"/>
</dbReference>
<dbReference type="InterPro" id="IPR029058">
    <property type="entry name" value="AB_hydrolase_fold"/>
</dbReference>
<keyword evidence="5" id="KW-1185">Reference proteome</keyword>
<dbReference type="Pfam" id="PF12697">
    <property type="entry name" value="Abhydrolase_6"/>
    <property type="match status" value="1"/>
</dbReference>
<feature type="signal peptide" evidence="2">
    <location>
        <begin position="1"/>
        <end position="26"/>
    </location>
</feature>
<keyword evidence="1 4" id="KW-0378">Hydrolase</keyword>
<evidence type="ECO:0000313" key="5">
    <source>
        <dbReference type="Proteomes" id="UP000298681"/>
    </source>
</evidence>
<dbReference type="InterPro" id="IPR050266">
    <property type="entry name" value="AB_hydrolase_sf"/>
</dbReference>
<dbReference type="Gene3D" id="3.40.50.1820">
    <property type="entry name" value="alpha/beta hydrolase"/>
    <property type="match status" value="1"/>
</dbReference>
<evidence type="ECO:0000256" key="1">
    <source>
        <dbReference type="ARBA" id="ARBA00022801"/>
    </source>
</evidence>
<dbReference type="PANTHER" id="PTHR43798:SF31">
    <property type="entry name" value="AB HYDROLASE SUPERFAMILY PROTEIN YCLE"/>
    <property type="match status" value="1"/>
</dbReference>
<name>A0A4Z1R4F9_9GAMM</name>
<feature type="chain" id="PRO_5021203468" evidence="2">
    <location>
        <begin position="27"/>
        <end position="279"/>
    </location>
</feature>
<proteinExistence type="predicted"/>
<comment type="caution">
    <text evidence="4">The sequence shown here is derived from an EMBL/GenBank/DDBJ whole genome shotgun (WGS) entry which is preliminary data.</text>
</comment>
<evidence type="ECO:0000256" key="2">
    <source>
        <dbReference type="SAM" id="SignalP"/>
    </source>
</evidence>
<feature type="domain" description="AB hydrolase-1" evidence="3">
    <location>
        <begin position="50"/>
        <end position="267"/>
    </location>
</feature>
<dbReference type="Proteomes" id="UP000298681">
    <property type="component" value="Unassembled WGS sequence"/>
</dbReference>
<gene>
    <name evidence="4" type="ORF">E4582_02795</name>
</gene>
<dbReference type="AlphaFoldDB" id="A0A4Z1R4F9"/>
<dbReference type="InterPro" id="IPR000073">
    <property type="entry name" value="AB_hydrolase_1"/>
</dbReference>
<evidence type="ECO:0000259" key="3">
    <source>
        <dbReference type="Pfam" id="PF12697"/>
    </source>
</evidence>
<accession>A0A4Z1R4F9</accession>
<dbReference type="PRINTS" id="PR00111">
    <property type="entry name" value="ABHYDROLASE"/>
</dbReference>
<sequence>MSQLKGLRVRAWVLALAIVATLPAVAAEVPVPRAAYTLQAELQGDGPMAVVFESGFGQDAVAWKAVIKSLGPECRCIAYGRAGLGDSGTDGNAKTIDEHLADLDAVIATLAPGRKVVLVGHSYGGLLVSEFARQHPDRVQGLVLVDPTTMGQRHAFRQADPARVQADDAMLLSMLPPAMAADYRALVARLDSPEAATPAAMPDVPVVLLTATQVAAEPFVFEETAQGKALWRAQHGALFAQFSRGTHRYLDTGHNLHHEDPAAVVDAIREVAATGSVPD</sequence>
<dbReference type="GO" id="GO:0016787">
    <property type="term" value="F:hydrolase activity"/>
    <property type="evidence" value="ECO:0007669"/>
    <property type="project" value="UniProtKB-KW"/>
</dbReference>
<keyword evidence="2" id="KW-0732">Signal</keyword>
<organism evidence="4 5">
    <name type="scientific">Luteimonas yindakuii</name>
    <dbReference type="NCBI Taxonomy" id="2565782"/>
    <lineage>
        <taxon>Bacteria</taxon>
        <taxon>Pseudomonadati</taxon>
        <taxon>Pseudomonadota</taxon>
        <taxon>Gammaproteobacteria</taxon>
        <taxon>Lysobacterales</taxon>
        <taxon>Lysobacteraceae</taxon>
        <taxon>Luteimonas</taxon>
    </lineage>
</organism>
<dbReference type="SUPFAM" id="SSF53474">
    <property type="entry name" value="alpha/beta-Hydrolases"/>
    <property type="match status" value="1"/>
</dbReference>
<protein>
    <submittedName>
        <fullName evidence="4">Alpha/beta hydrolase</fullName>
    </submittedName>
</protein>
<dbReference type="GO" id="GO:0016020">
    <property type="term" value="C:membrane"/>
    <property type="evidence" value="ECO:0007669"/>
    <property type="project" value="TreeGrafter"/>
</dbReference>
<evidence type="ECO:0000313" key="4">
    <source>
        <dbReference type="EMBL" id="TKS53806.1"/>
    </source>
</evidence>